<dbReference type="Proteomes" id="UP000006201">
    <property type="component" value="Unassembled WGS sequence"/>
</dbReference>
<evidence type="ECO:0000259" key="1">
    <source>
        <dbReference type="PROSITE" id="PS51186"/>
    </source>
</evidence>
<evidence type="ECO:0000313" key="3">
    <source>
        <dbReference type="Proteomes" id="UP000006201"/>
    </source>
</evidence>
<dbReference type="InterPro" id="IPR016181">
    <property type="entry name" value="Acyl_CoA_acyltransferase"/>
</dbReference>
<sequence>MQPSDWSFFYLLHTQPQVMQFVADLESEEKIMARFNTRSQPWSKEDNSWLTLSIVEKESGQLVGFSGFLSRWSDYKKAEVGFLFAPQFQGVGYGYESLKAVLEYAFLKCGFHKMTATVTEGNTASVALLQKAGFNLEGRLVDNYQIAGRWCNDLLFARFNQ</sequence>
<dbReference type="CDD" id="cd04301">
    <property type="entry name" value="NAT_SF"/>
    <property type="match status" value="1"/>
</dbReference>
<dbReference type="Pfam" id="PF13302">
    <property type="entry name" value="Acetyltransf_3"/>
    <property type="match status" value="1"/>
</dbReference>
<dbReference type="PROSITE" id="PS51186">
    <property type="entry name" value="GNAT"/>
    <property type="match status" value="1"/>
</dbReference>
<dbReference type="eggNOG" id="COG1670">
    <property type="taxonomic scope" value="Bacteria"/>
</dbReference>
<dbReference type="HOGENOM" id="CLU_013985_3_1_6"/>
<gene>
    <name evidence="2" type="ORF">PTD2_10273</name>
</gene>
<dbReference type="EMBL" id="AAOH01000008">
    <property type="protein sequence ID" value="EAR26959.1"/>
    <property type="molecule type" value="Genomic_DNA"/>
</dbReference>
<feature type="domain" description="N-acetyltransferase" evidence="1">
    <location>
        <begin position="1"/>
        <end position="161"/>
    </location>
</feature>
<dbReference type="GO" id="GO:0016747">
    <property type="term" value="F:acyltransferase activity, transferring groups other than amino-acyl groups"/>
    <property type="evidence" value="ECO:0007669"/>
    <property type="project" value="InterPro"/>
</dbReference>
<reference evidence="2 3" key="1">
    <citation type="submission" date="2006-02" db="EMBL/GenBank/DDBJ databases">
        <authorList>
            <person name="Moran M.A."/>
            <person name="Kjelleberg S."/>
            <person name="Egan S."/>
            <person name="Saunders N."/>
            <person name="Thomas T."/>
            <person name="Ferriera S."/>
            <person name="Johnson J."/>
            <person name="Kravitz S."/>
            <person name="Halpern A."/>
            <person name="Remington K."/>
            <person name="Beeson K."/>
            <person name="Tran B."/>
            <person name="Rogers Y.-H."/>
            <person name="Friedman R."/>
            <person name="Venter J.C."/>
        </authorList>
    </citation>
    <scope>NUCLEOTIDE SEQUENCE [LARGE SCALE GENOMIC DNA]</scope>
    <source>
        <strain evidence="2 3">D2</strain>
    </source>
</reference>
<accession>A4CEE7</accession>
<dbReference type="PANTHER" id="PTHR43792:SF1">
    <property type="entry name" value="N-ACETYLTRANSFERASE DOMAIN-CONTAINING PROTEIN"/>
    <property type="match status" value="1"/>
</dbReference>
<dbReference type="InterPro" id="IPR000182">
    <property type="entry name" value="GNAT_dom"/>
</dbReference>
<evidence type="ECO:0000313" key="2">
    <source>
        <dbReference type="EMBL" id="EAR26959.1"/>
    </source>
</evidence>
<comment type="caution">
    <text evidence="2">The sequence shown here is derived from an EMBL/GenBank/DDBJ whole genome shotgun (WGS) entry which is preliminary data.</text>
</comment>
<keyword evidence="2" id="KW-0808">Transferase</keyword>
<keyword evidence="3" id="KW-1185">Reference proteome</keyword>
<proteinExistence type="predicted"/>
<dbReference type="InterPro" id="IPR051531">
    <property type="entry name" value="N-acetyltransferase"/>
</dbReference>
<organism evidence="2 3">
    <name type="scientific">Pseudoalteromonas tunicata D2</name>
    <dbReference type="NCBI Taxonomy" id="87626"/>
    <lineage>
        <taxon>Bacteria</taxon>
        <taxon>Pseudomonadati</taxon>
        <taxon>Pseudomonadota</taxon>
        <taxon>Gammaproteobacteria</taxon>
        <taxon>Alteromonadales</taxon>
        <taxon>Pseudoalteromonadaceae</taxon>
        <taxon>Pseudoalteromonas</taxon>
    </lineage>
</organism>
<dbReference type="STRING" id="87626.PTD2_10273"/>
<dbReference type="PANTHER" id="PTHR43792">
    <property type="entry name" value="GNAT FAMILY, PUTATIVE (AFU_ORTHOLOGUE AFUA_3G00765)-RELATED-RELATED"/>
    <property type="match status" value="1"/>
</dbReference>
<dbReference type="AlphaFoldDB" id="A4CEE7"/>
<dbReference type="SUPFAM" id="SSF55729">
    <property type="entry name" value="Acyl-CoA N-acyltransferases (Nat)"/>
    <property type="match status" value="1"/>
</dbReference>
<protein>
    <submittedName>
        <fullName evidence="2">GCN5-related N-acetyltransferase</fullName>
    </submittedName>
</protein>
<name>A4CEE7_9GAMM</name>
<dbReference type="Gene3D" id="3.40.630.30">
    <property type="match status" value="1"/>
</dbReference>